<protein>
    <recommendedName>
        <fullName evidence="5">PEGA domain-containing protein</fullName>
    </recommendedName>
</protein>
<feature type="compositionally biased region" description="Polar residues" evidence="1">
    <location>
        <begin position="1492"/>
        <end position="1507"/>
    </location>
</feature>
<dbReference type="RefSeq" id="WP_071166003.1">
    <property type="nucleotide sequence ID" value="NZ_CP017781.1"/>
</dbReference>
<gene>
    <name evidence="3" type="ORF">LPB142_07580</name>
</gene>
<name>A0A1D9MBL8_9RHOB</name>
<feature type="region of interest" description="Disordered" evidence="1">
    <location>
        <begin position="1348"/>
        <end position="1395"/>
    </location>
</feature>
<evidence type="ECO:0000313" key="3">
    <source>
        <dbReference type="EMBL" id="AOZ69198.1"/>
    </source>
</evidence>
<feature type="compositionally biased region" description="Low complexity" evidence="1">
    <location>
        <begin position="695"/>
        <end position="707"/>
    </location>
</feature>
<dbReference type="Proteomes" id="UP000176562">
    <property type="component" value="Chromosome"/>
</dbReference>
<feature type="compositionally biased region" description="Pro residues" evidence="1">
    <location>
        <begin position="667"/>
        <end position="678"/>
    </location>
</feature>
<feature type="chain" id="PRO_5009443487" description="PEGA domain-containing protein" evidence="2">
    <location>
        <begin position="25"/>
        <end position="1507"/>
    </location>
</feature>
<feature type="region of interest" description="Disordered" evidence="1">
    <location>
        <begin position="535"/>
        <end position="589"/>
    </location>
</feature>
<reference evidence="3 4" key="1">
    <citation type="submission" date="2016-10" db="EMBL/GenBank/DDBJ databases">
        <title>Rhodobacter sp. LPB0142, isolated from sea water.</title>
        <authorList>
            <person name="Kim E."/>
            <person name="Yi H."/>
        </authorList>
    </citation>
    <scope>NUCLEOTIDE SEQUENCE [LARGE SCALE GENOMIC DNA]</scope>
    <source>
        <strain evidence="3 4">LPB0142</strain>
    </source>
</reference>
<feature type="compositionally biased region" description="Pro residues" evidence="1">
    <location>
        <begin position="1379"/>
        <end position="1395"/>
    </location>
</feature>
<feature type="region of interest" description="Disordered" evidence="1">
    <location>
        <begin position="1477"/>
        <end position="1507"/>
    </location>
</feature>
<dbReference type="STRING" id="1850250.LPB142_07580"/>
<proteinExistence type="predicted"/>
<feature type="compositionally biased region" description="Low complexity" evidence="1">
    <location>
        <begin position="1358"/>
        <end position="1378"/>
    </location>
</feature>
<feature type="signal peptide" evidence="2">
    <location>
        <begin position="1"/>
        <end position="24"/>
    </location>
</feature>
<feature type="compositionally biased region" description="Basic and acidic residues" evidence="1">
    <location>
        <begin position="560"/>
        <end position="589"/>
    </location>
</feature>
<dbReference type="EMBL" id="CP017781">
    <property type="protein sequence ID" value="AOZ69198.1"/>
    <property type="molecule type" value="Genomic_DNA"/>
</dbReference>
<evidence type="ECO:0008006" key="5">
    <source>
        <dbReference type="Google" id="ProtNLM"/>
    </source>
</evidence>
<feature type="compositionally biased region" description="Pro residues" evidence="1">
    <location>
        <begin position="616"/>
        <end position="627"/>
    </location>
</feature>
<feature type="compositionally biased region" description="Polar residues" evidence="1">
    <location>
        <begin position="642"/>
        <end position="654"/>
    </location>
</feature>
<keyword evidence="2" id="KW-0732">Signal</keyword>
<sequence length="1507" mass="153731">MRALLTRLALGALLWLAALGAAQAAEDPEEKVYKQAYSEVKSAFDDTRAKFDAVYGPIKEAQAAITEWRGAVRRAQSKAAIEKIEGMLASGTTLARDEMVRQMLGEDALKALQKLDKITGKTIGLPEPKRMLDLIRDPDDFAKRYGYMYNLSIYERAFRDSSAAKALAQAEAIFEKGGKYLDKAGQLVDFVALFDPNNNAADGPVGRLKSLSAVLTYMQDITGPIPGLDDLVGFYAEAATAFAGALDRLDMKLKEARAGSLCGQLGQLQAELAALDQHIKGGSCALYLTDYGAEATLKPLKVWEHFEYGETFYWRPADGASAYLSRADAATLLGAFRALRASEEPQNAARATPDTFLSRAMVTTRAGRIIAERECRAGADLIASDRFRATLLALGVIDYGDAIAAPSGTRLRPGRTPAAELLGLCLFDPSARNLIFDLVARYRDIAPIRLALVSADWRRPEAPRAPVITVNGTRLVDGKAGTRFDPPAARIFGARTLADLGAPVVVEIRAKGFLPKTVELPLSPAQNYAKIGLTPEPEEEDAAEKAKAEAEARAAAAEQALKEARAAEAQAREEAKAREEAARVQEARAEELAQAAAEAAAQAAAEAAKTGKAPTPVAPTPIPPAPDPVWVATGQPAPTDAAPSTTGEATSSAGQGAETPEPETAPEPEIPQTLPPDPQVAIGTGPGDSAPLGTAPQPGAEEQPAPESTAPPPDSEAAAIAAVGEAAPGLGTQVPLAGLPGQVMLGDQVVVSVNWTEPAPTAASPGTCAPGTPFTECEVEIGNTAASVTVHAADDTEDLVDPGPAPAALTFIWQGSEGVRFDPPSSSLPQTTVRFERPGEAKIWAQILREGTTIAEGSQQIVTVGLPSLALAFDPPGGAKPGAEISARIVTTPPLAEDLFTVTWAEPPSSNRLELDGPGATIRFTGAAEEVIALEARLTTPFWGDEIGTIKGSYSLAGGAIEVTAEAKGPAPQVWDPVAGGLVAAPAGSWVTGQEITLTATFPESPAKAPNWDWTVNPGTTLSNPISQTPTVSRAEPGAIEAEVVAHDADGRELGRGAITLSVAPQIAAMVAPDAGGEVPILSLPETKAGPEAAAKSSAPAPEAAPAAAACAPGQPAAATAASLWKKGLSAVSAGQGAEGLAALEASLDLCPDATRAAQVAALKSHLSATAAPNAAPGTAPGTASGTASGATAGAASGAAGAACAPGGADYARAAEHWRAGLAAVSGGAPEAGLAELDAALALCPDPTRAAQLAALKTRLAAPAPATAPETAPTRAPSALEAAAAAAQAACAPGGARQEAAQAALGRASRALDDSDLATALGALEEAQSLCPDGEKASLIKELQSVITEVEESRPAPEEGAAPETASPGVLFPGGAAPTPVPVPAPVPTPAPTPTPAPAAGVEGGYSGTITGAPGAMISLTISGGRVEGWVRGSFEGDKISLAFSGPAPGGAFDVPITGKITDSSYQMDWTIGGRITGEARGDRVSGRWTVGSDSESRSGSYQANRE</sequence>
<evidence type="ECO:0000256" key="1">
    <source>
        <dbReference type="SAM" id="MobiDB-lite"/>
    </source>
</evidence>
<keyword evidence="4" id="KW-1185">Reference proteome</keyword>
<evidence type="ECO:0000313" key="4">
    <source>
        <dbReference type="Proteomes" id="UP000176562"/>
    </source>
</evidence>
<accession>A0A1D9MBL8</accession>
<dbReference type="KEGG" id="rhp:LPB142_07580"/>
<feature type="compositionally biased region" description="Basic and acidic residues" evidence="1">
    <location>
        <begin position="543"/>
        <end position="552"/>
    </location>
</feature>
<organism evidence="3 4">
    <name type="scientific">Rhodobacter xanthinilyticus</name>
    <dbReference type="NCBI Taxonomy" id="1850250"/>
    <lineage>
        <taxon>Bacteria</taxon>
        <taxon>Pseudomonadati</taxon>
        <taxon>Pseudomonadota</taxon>
        <taxon>Alphaproteobacteria</taxon>
        <taxon>Rhodobacterales</taxon>
        <taxon>Rhodobacter group</taxon>
        <taxon>Rhodobacter</taxon>
    </lineage>
</organism>
<feature type="region of interest" description="Disordered" evidence="1">
    <location>
        <begin position="603"/>
        <end position="716"/>
    </location>
</feature>
<feature type="region of interest" description="Disordered" evidence="1">
    <location>
        <begin position="1172"/>
        <end position="1192"/>
    </location>
</feature>
<evidence type="ECO:0000256" key="2">
    <source>
        <dbReference type="SAM" id="SignalP"/>
    </source>
</evidence>